<proteinExistence type="predicted"/>
<organism evidence="1 2">
    <name type="scientific">Dothidotthia symphoricarpi CBS 119687</name>
    <dbReference type="NCBI Taxonomy" id="1392245"/>
    <lineage>
        <taxon>Eukaryota</taxon>
        <taxon>Fungi</taxon>
        <taxon>Dikarya</taxon>
        <taxon>Ascomycota</taxon>
        <taxon>Pezizomycotina</taxon>
        <taxon>Dothideomycetes</taxon>
        <taxon>Pleosporomycetidae</taxon>
        <taxon>Pleosporales</taxon>
        <taxon>Dothidotthiaceae</taxon>
        <taxon>Dothidotthia</taxon>
    </lineage>
</organism>
<evidence type="ECO:0000313" key="2">
    <source>
        <dbReference type="Proteomes" id="UP000799771"/>
    </source>
</evidence>
<dbReference type="GeneID" id="54410900"/>
<dbReference type="EMBL" id="ML977506">
    <property type="protein sequence ID" value="KAF2129609.1"/>
    <property type="molecule type" value="Genomic_DNA"/>
</dbReference>
<evidence type="ECO:0000313" key="1">
    <source>
        <dbReference type="EMBL" id="KAF2129609.1"/>
    </source>
</evidence>
<accession>A0A6A6ACQ9</accession>
<dbReference type="RefSeq" id="XP_033523998.1">
    <property type="nucleotide sequence ID" value="XM_033670468.1"/>
</dbReference>
<name>A0A6A6ACQ9_9PLEO</name>
<gene>
    <name evidence="1" type="ORF">P153DRAFT_385817</name>
</gene>
<dbReference type="AlphaFoldDB" id="A0A6A6ACQ9"/>
<reference evidence="1" key="1">
    <citation type="journal article" date="2020" name="Stud. Mycol.">
        <title>101 Dothideomycetes genomes: a test case for predicting lifestyles and emergence of pathogens.</title>
        <authorList>
            <person name="Haridas S."/>
            <person name="Albert R."/>
            <person name="Binder M."/>
            <person name="Bloem J."/>
            <person name="Labutti K."/>
            <person name="Salamov A."/>
            <person name="Andreopoulos B."/>
            <person name="Baker S."/>
            <person name="Barry K."/>
            <person name="Bills G."/>
            <person name="Bluhm B."/>
            <person name="Cannon C."/>
            <person name="Castanera R."/>
            <person name="Culley D."/>
            <person name="Daum C."/>
            <person name="Ezra D."/>
            <person name="Gonzalez J."/>
            <person name="Henrissat B."/>
            <person name="Kuo A."/>
            <person name="Liang C."/>
            <person name="Lipzen A."/>
            <person name="Lutzoni F."/>
            <person name="Magnuson J."/>
            <person name="Mondo S."/>
            <person name="Nolan M."/>
            <person name="Ohm R."/>
            <person name="Pangilinan J."/>
            <person name="Park H.-J."/>
            <person name="Ramirez L."/>
            <person name="Alfaro M."/>
            <person name="Sun H."/>
            <person name="Tritt A."/>
            <person name="Yoshinaga Y."/>
            <person name="Zwiers L.-H."/>
            <person name="Turgeon B."/>
            <person name="Goodwin S."/>
            <person name="Spatafora J."/>
            <person name="Crous P."/>
            <person name="Grigoriev I."/>
        </authorList>
    </citation>
    <scope>NUCLEOTIDE SEQUENCE</scope>
    <source>
        <strain evidence="1">CBS 119687</strain>
    </source>
</reference>
<sequence length="107" mass="11952">MSSTKIYHNITKLPIAATLVLIFGNYELYRIHKGQHPYWTPLLEAKGFKRGRSKYDAIAASPENGAKDSKDPKVVADAPPSPFIKWTNLNGVPIPTLDFMSSPRKEP</sequence>
<protein>
    <submittedName>
        <fullName evidence="1">Uncharacterized protein</fullName>
    </submittedName>
</protein>
<keyword evidence="2" id="KW-1185">Reference proteome</keyword>
<dbReference type="OrthoDB" id="3704005at2759"/>
<dbReference type="Proteomes" id="UP000799771">
    <property type="component" value="Unassembled WGS sequence"/>
</dbReference>